<organism evidence="1 2">
    <name type="scientific">Rhizobium mongolense</name>
    <dbReference type="NCBI Taxonomy" id="57676"/>
    <lineage>
        <taxon>Bacteria</taxon>
        <taxon>Pseudomonadati</taxon>
        <taxon>Pseudomonadota</taxon>
        <taxon>Alphaproteobacteria</taxon>
        <taxon>Hyphomicrobiales</taxon>
        <taxon>Rhizobiaceae</taxon>
        <taxon>Rhizobium/Agrobacterium group</taxon>
        <taxon>Rhizobium</taxon>
    </lineage>
</organism>
<reference evidence="1 2" key="1">
    <citation type="submission" date="2020-08" db="EMBL/GenBank/DDBJ databases">
        <title>Genomic Encyclopedia of Type Strains, Phase IV (KMG-V): Genome sequencing to study the core and pangenomes of soil and plant-associated prokaryotes.</title>
        <authorList>
            <person name="Whitman W."/>
        </authorList>
    </citation>
    <scope>NUCLEOTIDE SEQUENCE [LARGE SCALE GENOMIC DNA]</scope>
    <source>
        <strain evidence="1 2">SEMIA 4087</strain>
    </source>
</reference>
<comment type="caution">
    <text evidence="1">The sequence shown here is derived from an EMBL/GenBank/DDBJ whole genome shotgun (WGS) entry which is preliminary data.</text>
</comment>
<evidence type="ECO:0000313" key="2">
    <source>
        <dbReference type="Proteomes" id="UP000551353"/>
    </source>
</evidence>
<name>A0ABR6ILV2_9HYPH</name>
<gene>
    <name evidence="1" type="ORF">GGD56_002699</name>
</gene>
<accession>A0ABR6ILV2</accession>
<sequence>MEADLFTVDGVIRSVVRSRKVATKVDPRLEIFDM</sequence>
<dbReference type="Proteomes" id="UP000551353">
    <property type="component" value="Unassembled WGS sequence"/>
</dbReference>
<protein>
    <submittedName>
        <fullName evidence="1">Uncharacterized protein</fullName>
    </submittedName>
</protein>
<evidence type="ECO:0000313" key="1">
    <source>
        <dbReference type="EMBL" id="MBB4228857.1"/>
    </source>
</evidence>
<keyword evidence="2" id="KW-1185">Reference proteome</keyword>
<proteinExistence type="predicted"/>
<dbReference type="EMBL" id="JACIFX010000003">
    <property type="protein sequence ID" value="MBB4228857.1"/>
    <property type="molecule type" value="Genomic_DNA"/>
</dbReference>